<dbReference type="EMBL" id="GBRH01190139">
    <property type="protein sequence ID" value="JAE07757.1"/>
    <property type="molecule type" value="Transcribed_RNA"/>
</dbReference>
<protein>
    <submittedName>
        <fullName evidence="1">Uncharacterized protein</fullName>
    </submittedName>
</protein>
<accession>A0A0A9F5X7</accession>
<sequence>MIVLIAKPYSPLFILHLIMNLPAMLSFCRSSSGDPRTPVRQ</sequence>
<proteinExistence type="predicted"/>
<name>A0A0A9F5X7_ARUDO</name>
<evidence type="ECO:0000313" key="1">
    <source>
        <dbReference type="EMBL" id="JAE07757.1"/>
    </source>
</evidence>
<reference evidence="1" key="2">
    <citation type="journal article" date="2015" name="Data Brief">
        <title>Shoot transcriptome of the giant reed, Arundo donax.</title>
        <authorList>
            <person name="Barrero R.A."/>
            <person name="Guerrero F.D."/>
            <person name="Moolhuijzen P."/>
            <person name="Goolsby J.A."/>
            <person name="Tidwell J."/>
            <person name="Bellgard S.E."/>
            <person name="Bellgard M.I."/>
        </authorList>
    </citation>
    <scope>NUCLEOTIDE SEQUENCE</scope>
    <source>
        <tissue evidence="1">Shoot tissue taken approximately 20 cm above the soil surface</tissue>
    </source>
</reference>
<dbReference type="AlphaFoldDB" id="A0A0A9F5X7"/>
<reference evidence="1" key="1">
    <citation type="submission" date="2014-09" db="EMBL/GenBank/DDBJ databases">
        <authorList>
            <person name="Magalhaes I.L.F."/>
            <person name="Oliveira U."/>
            <person name="Santos F.R."/>
            <person name="Vidigal T.H.D.A."/>
            <person name="Brescovit A.D."/>
            <person name="Santos A.J."/>
        </authorList>
    </citation>
    <scope>NUCLEOTIDE SEQUENCE</scope>
    <source>
        <tissue evidence="1">Shoot tissue taken approximately 20 cm above the soil surface</tissue>
    </source>
</reference>
<organism evidence="1">
    <name type="scientific">Arundo donax</name>
    <name type="common">Giant reed</name>
    <name type="synonym">Donax arundinaceus</name>
    <dbReference type="NCBI Taxonomy" id="35708"/>
    <lineage>
        <taxon>Eukaryota</taxon>
        <taxon>Viridiplantae</taxon>
        <taxon>Streptophyta</taxon>
        <taxon>Embryophyta</taxon>
        <taxon>Tracheophyta</taxon>
        <taxon>Spermatophyta</taxon>
        <taxon>Magnoliopsida</taxon>
        <taxon>Liliopsida</taxon>
        <taxon>Poales</taxon>
        <taxon>Poaceae</taxon>
        <taxon>PACMAD clade</taxon>
        <taxon>Arundinoideae</taxon>
        <taxon>Arundineae</taxon>
        <taxon>Arundo</taxon>
    </lineage>
</organism>